<dbReference type="NCBIfam" id="TIGR01901">
    <property type="entry name" value="adhes_NPXG"/>
    <property type="match status" value="1"/>
</dbReference>
<sequence length="228" mass="23936">MIVNYFRAFVISLITASALVTSFVVKSLAQINPDTTLPNNSSVRLEGNTNIIEAGTTQGGNLFHSFSEFSVPNGSTAFFNNTLDVQNILARVTGNFISDINGSIRSLGKANLFLINPNGIIFGQNARLDVGGSFLATSASGIKFADGFEFSAKSSQPTPLLSISVPIGLQFGANPGSIQVRGNGKGARNLNSPIINTQDALRVQPDKTLALVGGDINLEGATLKTAVF</sequence>
<evidence type="ECO:0000313" key="2">
    <source>
        <dbReference type="EMBL" id="RUT08797.1"/>
    </source>
</evidence>
<reference evidence="2" key="2">
    <citation type="journal article" date="2019" name="Genome Biol. Evol.">
        <title>Day and night: Metabolic profiles and evolutionary relationships of six axenic non-marine cyanobacteria.</title>
        <authorList>
            <person name="Will S.E."/>
            <person name="Henke P."/>
            <person name="Boedeker C."/>
            <person name="Huang S."/>
            <person name="Brinkmann H."/>
            <person name="Rohde M."/>
            <person name="Jarek M."/>
            <person name="Friedl T."/>
            <person name="Seufert S."/>
            <person name="Schumacher M."/>
            <person name="Overmann J."/>
            <person name="Neumann-Schaal M."/>
            <person name="Petersen J."/>
        </authorList>
    </citation>
    <scope>NUCLEOTIDE SEQUENCE [LARGE SCALE GENOMIC DNA]</scope>
    <source>
        <strain evidence="2">PCC 7102</strain>
    </source>
</reference>
<dbReference type="EMBL" id="RSCL01000002">
    <property type="protein sequence ID" value="RUT08797.1"/>
    <property type="molecule type" value="Genomic_DNA"/>
</dbReference>
<dbReference type="RefSeq" id="WP_127079211.1">
    <property type="nucleotide sequence ID" value="NZ_RSCL01000002.1"/>
</dbReference>
<feature type="domain" description="Filamentous haemagglutinin FhaB/tRNA nuclease CdiA-like TPS" evidence="1">
    <location>
        <begin position="33"/>
        <end position="145"/>
    </location>
</feature>
<dbReference type="Pfam" id="PF05860">
    <property type="entry name" value="TPS"/>
    <property type="match status" value="1"/>
</dbReference>
<comment type="caution">
    <text evidence="2">The sequence shown here is derived from an EMBL/GenBank/DDBJ whole genome shotgun (WGS) entry which is preliminary data.</text>
</comment>
<gene>
    <name evidence="2" type="ORF">DSM106972_008500</name>
</gene>
<protein>
    <recommendedName>
        <fullName evidence="1">Filamentous haemagglutinin FhaB/tRNA nuclease CdiA-like TPS domain-containing protein</fullName>
    </recommendedName>
</protein>
<proteinExistence type="predicted"/>
<dbReference type="InterPro" id="IPR008638">
    <property type="entry name" value="FhaB/CdiA-like_TPS"/>
</dbReference>
<dbReference type="OrthoDB" id="518142at2"/>
<reference evidence="2" key="1">
    <citation type="submission" date="2018-12" db="EMBL/GenBank/DDBJ databases">
        <authorList>
            <person name="Will S."/>
            <person name="Neumann-Schaal M."/>
            <person name="Henke P."/>
        </authorList>
    </citation>
    <scope>NUCLEOTIDE SEQUENCE</scope>
    <source>
        <strain evidence="2">PCC 7102</strain>
    </source>
</reference>
<evidence type="ECO:0000313" key="3">
    <source>
        <dbReference type="Proteomes" id="UP000271624"/>
    </source>
</evidence>
<dbReference type="InterPro" id="IPR012334">
    <property type="entry name" value="Pectin_lyas_fold"/>
</dbReference>
<dbReference type="Gene3D" id="2.160.20.10">
    <property type="entry name" value="Single-stranded right-handed beta-helix, Pectin lyase-like"/>
    <property type="match status" value="1"/>
</dbReference>
<accession>A0A3S1AT75</accession>
<dbReference type="SUPFAM" id="SSF51126">
    <property type="entry name" value="Pectin lyase-like"/>
    <property type="match status" value="1"/>
</dbReference>
<name>A0A3S1AT75_9CYAN</name>
<keyword evidence="3" id="KW-1185">Reference proteome</keyword>
<dbReference type="Proteomes" id="UP000271624">
    <property type="component" value="Unassembled WGS sequence"/>
</dbReference>
<dbReference type="InterPro" id="IPR011050">
    <property type="entry name" value="Pectin_lyase_fold/virulence"/>
</dbReference>
<organism evidence="2 3">
    <name type="scientific">Dulcicalothrix desertica PCC 7102</name>
    <dbReference type="NCBI Taxonomy" id="232991"/>
    <lineage>
        <taxon>Bacteria</taxon>
        <taxon>Bacillati</taxon>
        <taxon>Cyanobacteriota</taxon>
        <taxon>Cyanophyceae</taxon>
        <taxon>Nostocales</taxon>
        <taxon>Calotrichaceae</taxon>
        <taxon>Dulcicalothrix</taxon>
    </lineage>
</organism>
<dbReference type="SMART" id="SM00912">
    <property type="entry name" value="Haemagg_act"/>
    <property type="match status" value="1"/>
</dbReference>
<evidence type="ECO:0000259" key="1">
    <source>
        <dbReference type="SMART" id="SM00912"/>
    </source>
</evidence>
<dbReference type="AlphaFoldDB" id="A0A3S1AT75"/>